<dbReference type="PANTHER" id="PTHR12800:SF4">
    <property type="entry name" value="HSP90 CO-CHAPERONE CDC37"/>
    <property type="match status" value="1"/>
</dbReference>
<dbReference type="InterPro" id="IPR013873">
    <property type="entry name" value="Cdc37_C"/>
</dbReference>
<accession>A0ABR3AX25</accession>
<evidence type="ECO:0000259" key="8">
    <source>
        <dbReference type="SMART" id="SM01070"/>
    </source>
</evidence>
<dbReference type="EMBL" id="JBCLYO010000012">
    <property type="protein sequence ID" value="KAL0084234.1"/>
    <property type="molecule type" value="Genomic_DNA"/>
</dbReference>
<dbReference type="Pfam" id="PF08564">
    <property type="entry name" value="CDC37_C"/>
    <property type="match status" value="1"/>
</dbReference>
<feature type="domain" description="Cdc37 C-terminal" evidence="7">
    <location>
        <begin position="393"/>
        <end position="470"/>
    </location>
</feature>
<feature type="domain" description="Cdc37 Hsp90 binding" evidence="8">
    <location>
        <begin position="191"/>
        <end position="378"/>
    </location>
</feature>
<evidence type="ECO:0000256" key="2">
    <source>
        <dbReference type="ARBA" id="ARBA00006222"/>
    </source>
</evidence>
<dbReference type="InterPro" id="IPR004918">
    <property type="entry name" value="Cdc37"/>
</dbReference>
<evidence type="ECO:0000256" key="6">
    <source>
        <dbReference type="SAM" id="MobiDB-lite"/>
    </source>
</evidence>
<feature type="compositionally biased region" description="Polar residues" evidence="6">
    <location>
        <begin position="195"/>
        <end position="206"/>
    </location>
</feature>
<name>A0ABR3AX25_PHYBL</name>
<evidence type="ECO:0000313" key="11">
    <source>
        <dbReference type="Proteomes" id="UP001448207"/>
    </source>
</evidence>
<organism evidence="10 11">
    <name type="scientific">Phycomyces blakesleeanus</name>
    <dbReference type="NCBI Taxonomy" id="4837"/>
    <lineage>
        <taxon>Eukaryota</taxon>
        <taxon>Fungi</taxon>
        <taxon>Fungi incertae sedis</taxon>
        <taxon>Mucoromycota</taxon>
        <taxon>Mucoromycotina</taxon>
        <taxon>Mucoromycetes</taxon>
        <taxon>Mucorales</taxon>
        <taxon>Phycomycetaceae</taxon>
        <taxon>Phycomyces</taxon>
    </lineage>
</organism>
<feature type="compositionally biased region" description="Acidic residues" evidence="6">
    <location>
        <begin position="241"/>
        <end position="255"/>
    </location>
</feature>
<dbReference type="Pfam" id="PF03234">
    <property type="entry name" value="CDC37_N"/>
    <property type="match status" value="1"/>
</dbReference>
<dbReference type="SUPFAM" id="SSF101391">
    <property type="entry name" value="Hsp90 co-chaperone CDC37"/>
    <property type="match status" value="1"/>
</dbReference>
<dbReference type="InterPro" id="IPR013874">
    <property type="entry name" value="Cdc37_Hsp90-bd"/>
</dbReference>
<dbReference type="SMART" id="SM01071">
    <property type="entry name" value="CDC37_N"/>
    <property type="match status" value="1"/>
</dbReference>
<protein>
    <recommendedName>
        <fullName evidence="5">Hsp90 chaperone protein kinase-targeting subunit</fullName>
    </recommendedName>
</protein>
<dbReference type="Proteomes" id="UP001448207">
    <property type="component" value="Unassembled WGS sequence"/>
</dbReference>
<comment type="subcellular location">
    <subcellularLocation>
        <location evidence="1">Cytoplasm</location>
    </subcellularLocation>
</comment>
<dbReference type="Gene3D" id="6.10.140.250">
    <property type="match status" value="1"/>
</dbReference>
<dbReference type="SMART" id="SM01070">
    <property type="entry name" value="CDC37_M"/>
    <property type="match status" value="1"/>
</dbReference>
<dbReference type="Gene3D" id="1.20.58.610">
    <property type="entry name" value="Cdc37, Hsp90 binding domain"/>
    <property type="match status" value="1"/>
</dbReference>
<evidence type="ECO:0000259" key="7">
    <source>
        <dbReference type="SMART" id="SM01069"/>
    </source>
</evidence>
<comment type="similarity">
    <text evidence="2">Belongs to the CDC37 family.</text>
</comment>
<keyword evidence="11" id="KW-1185">Reference proteome</keyword>
<dbReference type="PANTHER" id="PTHR12800">
    <property type="entry name" value="CDC37-RELATED"/>
    <property type="match status" value="1"/>
</dbReference>
<feature type="compositionally biased region" description="Polar residues" evidence="6">
    <location>
        <begin position="230"/>
        <end position="239"/>
    </location>
</feature>
<evidence type="ECO:0000259" key="9">
    <source>
        <dbReference type="SMART" id="SM01071"/>
    </source>
</evidence>
<feature type="region of interest" description="Disordered" evidence="6">
    <location>
        <begin position="97"/>
        <end position="119"/>
    </location>
</feature>
<gene>
    <name evidence="10" type="ORF">J3Q64DRAFT_1746599</name>
</gene>
<dbReference type="Pfam" id="PF08565">
    <property type="entry name" value="CDC37_M"/>
    <property type="match status" value="1"/>
</dbReference>
<evidence type="ECO:0000256" key="5">
    <source>
        <dbReference type="ARBA" id="ARBA00031396"/>
    </source>
</evidence>
<sequence>MPLDYSKWDNLELSDDSDIECHPNVDKRSMIKWKQESIHHERAERKAKIEHLEFLIAQQKRLAARLEALNGTLQKGSDEEGIRGVLTELAKLRDSAKEEAKKGDFRPTIPNPNGNGKMPDNIGPDQVFVMMMDQIEGGLKNHSPAHVRKVVSGQLQQTLEATNTNIQASSKELAALHKEADKKLTSENMFKETANRTILNTKSSSAPKEKKKEKVIETLNPSAQLKDLTPANSTSTQSGYEGDEEDEDADDEDDKDIELSPKAEAFSKLSGFGPSFKYISANPEIVNETISDQILAEAFTAQLKGRTEYAKNCVTQSLTLQYCGNLGKDGVNLFFMRMNGPNAQPRNMFGDDVKKTYERIVNRCAEILEERENEAPVETIQLQPMSDGSELTVRIPDPNNEEDKGVYEVFEALPEEFRKALATADLDKVNKVLEKMKVEDAEMVIQVCSEYGFLDVGSQVVDGTGEEEGRE</sequence>
<reference evidence="10 11" key="1">
    <citation type="submission" date="2024-04" db="EMBL/GenBank/DDBJ databases">
        <title>Symmetric and asymmetric DNA N6-adenine methylation regulates different biological responses in Mucorales.</title>
        <authorList>
            <consortium name="Lawrence Berkeley National Laboratory"/>
            <person name="Lax C."/>
            <person name="Mondo S.J."/>
            <person name="Osorio-Concepcion M."/>
            <person name="Muszewska A."/>
            <person name="Corrochano-Luque M."/>
            <person name="Gutierrez G."/>
            <person name="Riley R."/>
            <person name="Lipzen A."/>
            <person name="Guo J."/>
            <person name="Hundley H."/>
            <person name="Amirebrahimi M."/>
            <person name="Ng V."/>
            <person name="Lorenzo-Gutierrez D."/>
            <person name="Binder U."/>
            <person name="Yang J."/>
            <person name="Song Y."/>
            <person name="Canovas D."/>
            <person name="Navarro E."/>
            <person name="Freitag M."/>
            <person name="Gabaldon T."/>
            <person name="Grigoriev I.V."/>
            <person name="Corrochano L.M."/>
            <person name="Nicolas F.E."/>
            <person name="Garre V."/>
        </authorList>
    </citation>
    <scope>NUCLEOTIDE SEQUENCE [LARGE SCALE GENOMIC DNA]</scope>
    <source>
        <strain evidence="10 11">L51</strain>
    </source>
</reference>
<evidence type="ECO:0000256" key="4">
    <source>
        <dbReference type="ARBA" id="ARBA00023186"/>
    </source>
</evidence>
<evidence type="ECO:0000256" key="3">
    <source>
        <dbReference type="ARBA" id="ARBA00022490"/>
    </source>
</evidence>
<dbReference type="SMART" id="SM01069">
    <property type="entry name" value="CDC37_C"/>
    <property type="match status" value="1"/>
</dbReference>
<proteinExistence type="inferred from homology"/>
<evidence type="ECO:0000256" key="1">
    <source>
        <dbReference type="ARBA" id="ARBA00004496"/>
    </source>
</evidence>
<keyword evidence="4" id="KW-0143">Chaperone</keyword>
<dbReference type="InterPro" id="IPR013855">
    <property type="entry name" value="Cdc37_N_dom"/>
</dbReference>
<evidence type="ECO:0000313" key="10">
    <source>
        <dbReference type="EMBL" id="KAL0084234.1"/>
    </source>
</evidence>
<feature type="domain" description="Cdc37 N-terminal" evidence="9">
    <location>
        <begin position="2"/>
        <end position="193"/>
    </location>
</feature>
<feature type="region of interest" description="Disordered" evidence="6">
    <location>
        <begin position="219"/>
        <end position="255"/>
    </location>
</feature>
<feature type="region of interest" description="Disordered" evidence="6">
    <location>
        <begin position="195"/>
        <end position="214"/>
    </location>
</feature>
<dbReference type="InterPro" id="IPR038189">
    <property type="entry name" value="Cdc37_Hsp90-bd_sf"/>
</dbReference>
<keyword evidence="3" id="KW-0963">Cytoplasm</keyword>
<comment type="caution">
    <text evidence="10">The sequence shown here is derived from an EMBL/GenBank/DDBJ whole genome shotgun (WGS) entry which is preliminary data.</text>
</comment>